<reference evidence="2" key="1">
    <citation type="submission" date="2017-02" db="UniProtKB">
        <authorList>
            <consortium name="WormBaseParasite"/>
        </authorList>
    </citation>
    <scope>IDENTIFICATION</scope>
</reference>
<keyword evidence="1" id="KW-1185">Reference proteome</keyword>
<evidence type="ECO:0000313" key="2">
    <source>
        <dbReference type="WBParaSite" id="EEL_0000285601-mRNA-1"/>
    </source>
</evidence>
<name>A0A0R3RMZ6_9BILA</name>
<dbReference type="WBParaSite" id="EEL_0000285601-mRNA-1">
    <property type="protein sequence ID" value="EEL_0000285601-mRNA-1"/>
    <property type="gene ID" value="EEL_0000285601"/>
</dbReference>
<evidence type="ECO:0000313" key="1">
    <source>
        <dbReference type="Proteomes" id="UP000050640"/>
    </source>
</evidence>
<accession>A0A0R3RMZ6</accession>
<protein>
    <submittedName>
        <fullName evidence="2">Uncharacterized protein</fullName>
    </submittedName>
</protein>
<sequence length="85" mass="10368">MIYDCFLSDLTKILQLQIETEGHTLVNERGADRWIQRRQRHLKTLTKRWYHLWIRSLSVQCQIERQLDHLCSIRCWEKVSSKKLS</sequence>
<organism evidence="1 2">
    <name type="scientific">Elaeophora elaphi</name>
    <dbReference type="NCBI Taxonomy" id="1147741"/>
    <lineage>
        <taxon>Eukaryota</taxon>
        <taxon>Metazoa</taxon>
        <taxon>Ecdysozoa</taxon>
        <taxon>Nematoda</taxon>
        <taxon>Chromadorea</taxon>
        <taxon>Rhabditida</taxon>
        <taxon>Spirurina</taxon>
        <taxon>Spiruromorpha</taxon>
        <taxon>Filarioidea</taxon>
        <taxon>Onchocercidae</taxon>
        <taxon>Elaeophora</taxon>
    </lineage>
</organism>
<dbReference type="AlphaFoldDB" id="A0A0R3RMZ6"/>
<dbReference type="Proteomes" id="UP000050640">
    <property type="component" value="Unplaced"/>
</dbReference>
<proteinExistence type="predicted"/>